<accession>A0A2S7XDZ7</accession>
<feature type="chain" id="PRO_5015516012" evidence="1">
    <location>
        <begin position="26"/>
        <end position="339"/>
    </location>
</feature>
<dbReference type="InterPro" id="IPR011990">
    <property type="entry name" value="TPR-like_helical_dom_sf"/>
</dbReference>
<comment type="caution">
    <text evidence="2">The sequence shown here is derived from an EMBL/GenBank/DDBJ whole genome shotgun (WGS) entry which is preliminary data.</text>
</comment>
<evidence type="ECO:0000313" key="3">
    <source>
        <dbReference type="Proteomes" id="UP000239263"/>
    </source>
</evidence>
<keyword evidence="1" id="KW-0732">Signal</keyword>
<dbReference type="EMBL" id="MSCO01000001">
    <property type="protein sequence ID" value="PQJ89316.1"/>
    <property type="molecule type" value="Genomic_DNA"/>
</dbReference>
<feature type="signal peptide" evidence="1">
    <location>
        <begin position="1"/>
        <end position="25"/>
    </location>
</feature>
<sequence>MNHAVKKFAAIGLVGLLGLSAPSYASTGAEPANQAQNLTPEQQLAYTAQNKNESVEKRADALRQLARYPNQNSLVAVARGLKESDPLLREAAIIGSELYQFEHRWRMVSPLFTDENLTVRMTATTNLLREYSAMTAEQQQQIETPYNEVVAYLSAQLEEKQNTASQLLLADVYRWHKEWVKADALYQPLTQSAAKNSQVWLNLSDNYRAQNQDMQALDILNKGLVQLPKEASLYYSKALTQVRLNHKESAAQAIKVAATLAETNSYYWYLNGVLQEDIDVGVATESFEKAYMISGSPEQLYAVCDIYVRYNNEKADACLVELAKVAPEYVITQLKEKQK</sequence>
<name>A0A2S7XDZ7_9GAMM</name>
<dbReference type="Gene3D" id="1.25.40.10">
    <property type="entry name" value="Tetratricopeptide repeat domain"/>
    <property type="match status" value="1"/>
</dbReference>
<protein>
    <submittedName>
        <fullName evidence="2">Uncharacterized protein</fullName>
    </submittedName>
</protein>
<dbReference type="Proteomes" id="UP000239263">
    <property type="component" value="Unassembled WGS sequence"/>
</dbReference>
<reference evidence="2 3" key="1">
    <citation type="submission" date="2016-12" db="EMBL/GenBank/DDBJ databases">
        <title>Diversity of luminous bacteria.</title>
        <authorList>
            <person name="Yoshizawa S."/>
            <person name="Kogure K."/>
        </authorList>
    </citation>
    <scope>NUCLEOTIDE SEQUENCE [LARGE SCALE GENOMIC DNA]</scope>
    <source>
        <strain evidence="2 3">ATCC 33715</strain>
    </source>
</reference>
<organism evidence="2 3">
    <name type="scientific">Aliivibrio sifiae</name>
    <dbReference type="NCBI Taxonomy" id="566293"/>
    <lineage>
        <taxon>Bacteria</taxon>
        <taxon>Pseudomonadati</taxon>
        <taxon>Pseudomonadota</taxon>
        <taxon>Gammaproteobacteria</taxon>
        <taxon>Vibrionales</taxon>
        <taxon>Vibrionaceae</taxon>
        <taxon>Aliivibrio</taxon>
    </lineage>
</organism>
<dbReference type="AlphaFoldDB" id="A0A2S7XDZ7"/>
<dbReference type="RefSeq" id="WP_105054842.1">
    <property type="nucleotide sequence ID" value="NZ_CAWNRT010000001.1"/>
</dbReference>
<gene>
    <name evidence="2" type="ORF">BTO22_06830</name>
</gene>
<evidence type="ECO:0000313" key="2">
    <source>
        <dbReference type="EMBL" id="PQJ89316.1"/>
    </source>
</evidence>
<dbReference type="OrthoDB" id="6396839at2"/>
<evidence type="ECO:0000256" key="1">
    <source>
        <dbReference type="SAM" id="SignalP"/>
    </source>
</evidence>
<proteinExistence type="predicted"/>
<dbReference type="SUPFAM" id="SSF48452">
    <property type="entry name" value="TPR-like"/>
    <property type="match status" value="1"/>
</dbReference>